<keyword evidence="3" id="KW-1185">Reference proteome</keyword>
<dbReference type="PANTHER" id="PTHR22642">
    <property type="entry name" value="IMIDAZOLONEPROPIONASE"/>
    <property type="match status" value="1"/>
</dbReference>
<evidence type="ECO:0000313" key="2">
    <source>
        <dbReference type="EMBL" id="MDC0723620.1"/>
    </source>
</evidence>
<evidence type="ECO:0000259" key="1">
    <source>
        <dbReference type="Pfam" id="PF07969"/>
    </source>
</evidence>
<dbReference type="SUPFAM" id="SSF51556">
    <property type="entry name" value="Metallo-dependent hydrolases"/>
    <property type="match status" value="1"/>
</dbReference>
<gene>
    <name evidence="2" type="ORF">POL25_42450</name>
</gene>
<dbReference type="EMBL" id="JAQNDL010000005">
    <property type="protein sequence ID" value="MDC0723620.1"/>
    <property type="molecule type" value="Genomic_DNA"/>
</dbReference>
<dbReference type="RefSeq" id="WP_272092164.1">
    <property type="nucleotide sequence ID" value="NZ_JAQNDL010000005.1"/>
</dbReference>
<dbReference type="Pfam" id="PF07969">
    <property type="entry name" value="Amidohydro_3"/>
    <property type="match status" value="1"/>
</dbReference>
<dbReference type="Gene3D" id="2.30.40.10">
    <property type="entry name" value="Urease, subunit C, domain 1"/>
    <property type="match status" value="1"/>
</dbReference>
<dbReference type="InterPro" id="IPR011059">
    <property type="entry name" value="Metal-dep_hydrolase_composite"/>
</dbReference>
<protein>
    <submittedName>
        <fullName evidence="2">Amidohydrolase</fullName>
    </submittedName>
</protein>
<dbReference type="InterPro" id="IPR032466">
    <property type="entry name" value="Metal_Hydrolase"/>
</dbReference>
<dbReference type="CDD" id="cd01300">
    <property type="entry name" value="YtcJ_like"/>
    <property type="match status" value="1"/>
</dbReference>
<reference evidence="2 3" key="1">
    <citation type="submission" date="2022-11" db="EMBL/GenBank/DDBJ databases">
        <title>Minimal conservation of predation-associated metabolite biosynthetic gene clusters underscores biosynthetic potential of Myxococcota including descriptions for ten novel species: Archangium lansinium sp. nov., Myxococcus landrumus sp. nov., Nannocystis bai.</title>
        <authorList>
            <person name="Ahearne A."/>
            <person name="Stevens C."/>
            <person name="Dowd S."/>
        </authorList>
    </citation>
    <scope>NUCLEOTIDE SEQUENCE [LARGE SCALE GENOMIC DNA]</scope>
    <source>
        <strain evidence="2 3">BB15-2</strain>
    </source>
</reference>
<feature type="domain" description="Amidohydrolase 3" evidence="1">
    <location>
        <begin position="52"/>
        <end position="548"/>
    </location>
</feature>
<proteinExistence type="predicted"/>
<dbReference type="Gene3D" id="3.10.310.70">
    <property type="match status" value="1"/>
</dbReference>
<dbReference type="InterPro" id="IPR013108">
    <property type="entry name" value="Amidohydro_3"/>
</dbReference>
<dbReference type="Gene3D" id="3.20.20.140">
    <property type="entry name" value="Metal-dependent hydrolases"/>
    <property type="match status" value="1"/>
</dbReference>
<accession>A0ABT5EDY6</accession>
<dbReference type="Proteomes" id="UP001221686">
    <property type="component" value="Unassembled WGS sequence"/>
</dbReference>
<organism evidence="2 3">
    <name type="scientific">Nannocystis bainbridge</name>
    <dbReference type="NCBI Taxonomy" id="2995303"/>
    <lineage>
        <taxon>Bacteria</taxon>
        <taxon>Pseudomonadati</taxon>
        <taxon>Myxococcota</taxon>
        <taxon>Polyangia</taxon>
        <taxon>Nannocystales</taxon>
        <taxon>Nannocystaceae</taxon>
        <taxon>Nannocystis</taxon>
    </lineage>
</organism>
<dbReference type="SUPFAM" id="SSF51338">
    <property type="entry name" value="Composite domain of metallo-dependent hydrolases"/>
    <property type="match status" value="1"/>
</dbReference>
<evidence type="ECO:0000313" key="3">
    <source>
        <dbReference type="Proteomes" id="UP001221686"/>
    </source>
</evidence>
<sequence length="578" mass="62380">MSANLILKAASIITMDPARPRAEAVALDTTTGTIAAVGSLAEVQAATPGAPVEDLGRAVLMPGFIDPHSHPLNGGMVTQAPAYWIAPYHDAPKYATFAAVQAFWKQLDASLPADQPVVCNGLDRLLQGAPELDNTDLDAFFPTRLAVVLDNSGHEAYFNSAVIRANWPDGKPPADPTGARYGRNQDGTSNGRAYETAAIFAAVGKVLTQAIPNPLRSGALWYKLMAENGITMTTEHTYQTDLLKGYIALSAVPDSPLRLAMYHMSIEADCGDPVDTAPAPKDRLWKQGIKLWADGSPWVGTIASSFPYLDNETIRNAKIPIGPGGESMLNYSRAELDQILDQFTPLGWQFAFHCNGDVGLDVVLDAYARALANHGLLGIDHRWRVEHCGGCRGDQFVRAAALGVTISLPPFQFIYWGDLLDGTMFPSNIGSQWVRAGDAVKSGTPVTFHNDGCVSPPVPLLNIQAMVTRRTPSGAVHGPEQAVSLHDALKAHTVHAAWQLRREHDLGSIAVGKLADFVELSADPYTADIEKLTDQVQVRGTWSGGKKVDLRAFILQIEALEASEHQHLVLRAVHKRCC</sequence>
<name>A0ABT5EDY6_9BACT</name>
<dbReference type="InterPro" id="IPR033932">
    <property type="entry name" value="YtcJ-like"/>
</dbReference>
<comment type="caution">
    <text evidence="2">The sequence shown here is derived from an EMBL/GenBank/DDBJ whole genome shotgun (WGS) entry which is preliminary data.</text>
</comment>
<dbReference type="PANTHER" id="PTHR22642:SF2">
    <property type="entry name" value="PROTEIN LONG AFTER FAR-RED 3"/>
    <property type="match status" value="1"/>
</dbReference>